<dbReference type="AlphaFoldDB" id="A0A919Q389"/>
<accession>A0A919Q389</accession>
<evidence type="ECO:0000313" key="3">
    <source>
        <dbReference type="Proteomes" id="UP000652354"/>
    </source>
</evidence>
<dbReference type="InterPro" id="IPR002925">
    <property type="entry name" value="Dienelactn_hydro"/>
</dbReference>
<name>A0A919Q389_9MICO</name>
<dbReference type="RefSeq" id="WP_203656090.1">
    <property type="nucleotide sequence ID" value="NZ_BONR01000003.1"/>
</dbReference>
<sequence length="191" mass="20564">MATVVLLHSALGLTRHVHDWADALRGDGHRVETPDMFGGETFHDLDTAVAFADGEGGPPAFTRPVIAQVRDIDGPVIYAGFSLGACVAQLLAMRREHAAGAVLMSGLVAPDWLDGEAWPDGLPAQLHRAAGDDWVSDEEAAALLAFTDGACEEFVYPGDGHLFGFEGWPEYDDDASHRMFERVSDFLGELD</sequence>
<dbReference type="InterPro" id="IPR051049">
    <property type="entry name" value="Dienelactone_hydrolase-like"/>
</dbReference>
<dbReference type="GO" id="GO:0016787">
    <property type="term" value="F:hydrolase activity"/>
    <property type="evidence" value="ECO:0007669"/>
    <property type="project" value="UniProtKB-KW"/>
</dbReference>
<reference evidence="2" key="1">
    <citation type="submission" date="2021-01" db="EMBL/GenBank/DDBJ databases">
        <title>Whole genome shotgun sequence of Demequina activiva NBRC 110675.</title>
        <authorList>
            <person name="Komaki H."/>
            <person name="Tamura T."/>
        </authorList>
    </citation>
    <scope>NUCLEOTIDE SEQUENCE</scope>
    <source>
        <strain evidence="2">NBRC 110675</strain>
    </source>
</reference>
<dbReference type="PANTHER" id="PTHR46623">
    <property type="entry name" value="CARBOXYMETHYLENEBUTENOLIDASE-RELATED"/>
    <property type="match status" value="1"/>
</dbReference>
<keyword evidence="2" id="KW-0378">Hydrolase</keyword>
<dbReference type="Gene3D" id="3.40.50.1820">
    <property type="entry name" value="alpha/beta hydrolase"/>
    <property type="match status" value="1"/>
</dbReference>
<dbReference type="PANTHER" id="PTHR46623:SF6">
    <property type="entry name" value="ALPHA_BETA-HYDROLASES SUPERFAMILY PROTEIN"/>
    <property type="match status" value="1"/>
</dbReference>
<dbReference type="SUPFAM" id="SSF53474">
    <property type="entry name" value="alpha/beta-Hydrolases"/>
    <property type="match status" value="1"/>
</dbReference>
<organism evidence="2 3">
    <name type="scientific">Demequina activiva</name>
    <dbReference type="NCBI Taxonomy" id="1582364"/>
    <lineage>
        <taxon>Bacteria</taxon>
        <taxon>Bacillati</taxon>
        <taxon>Actinomycetota</taxon>
        <taxon>Actinomycetes</taxon>
        <taxon>Micrococcales</taxon>
        <taxon>Demequinaceae</taxon>
        <taxon>Demequina</taxon>
    </lineage>
</organism>
<evidence type="ECO:0000313" key="2">
    <source>
        <dbReference type="EMBL" id="GIG55021.1"/>
    </source>
</evidence>
<comment type="caution">
    <text evidence="2">The sequence shown here is derived from an EMBL/GenBank/DDBJ whole genome shotgun (WGS) entry which is preliminary data.</text>
</comment>
<dbReference type="Proteomes" id="UP000652354">
    <property type="component" value="Unassembled WGS sequence"/>
</dbReference>
<keyword evidence="3" id="KW-1185">Reference proteome</keyword>
<dbReference type="EMBL" id="BONR01000003">
    <property type="protein sequence ID" value="GIG55021.1"/>
    <property type="molecule type" value="Genomic_DNA"/>
</dbReference>
<evidence type="ECO:0000259" key="1">
    <source>
        <dbReference type="Pfam" id="PF01738"/>
    </source>
</evidence>
<proteinExistence type="predicted"/>
<protein>
    <submittedName>
        <fullName evidence="2">Dienelactone hydrolase</fullName>
    </submittedName>
</protein>
<dbReference type="InterPro" id="IPR029058">
    <property type="entry name" value="AB_hydrolase_fold"/>
</dbReference>
<feature type="domain" description="Dienelactone hydrolase" evidence="1">
    <location>
        <begin position="3"/>
        <end position="189"/>
    </location>
</feature>
<dbReference type="Pfam" id="PF01738">
    <property type="entry name" value="DLH"/>
    <property type="match status" value="1"/>
</dbReference>
<gene>
    <name evidence="2" type="ORF">Dac01nite_17730</name>
</gene>